<dbReference type="EMBL" id="JAMKBI010000003">
    <property type="protein sequence ID" value="MCZ8532687.1"/>
    <property type="molecule type" value="Genomic_DNA"/>
</dbReference>
<name>A0A9X3L787_9BACI</name>
<dbReference type="RefSeq" id="WP_269921230.1">
    <property type="nucleotide sequence ID" value="NZ_JAMKBI010000003.1"/>
</dbReference>
<protein>
    <submittedName>
        <fullName evidence="2">Uncharacterized protein</fullName>
    </submittedName>
</protein>
<dbReference type="AlphaFoldDB" id="A0A9X3L787"/>
<feature type="transmembrane region" description="Helical" evidence="1">
    <location>
        <begin position="32"/>
        <end position="49"/>
    </location>
</feature>
<evidence type="ECO:0000313" key="3">
    <source>
        <dbReference type="Proteomes" id="UP001152172"/>
    </source>
</evidence>
<keyword evidence="1" id="KW-1133">Transmembrane helix</keyword>
<accession>A0A9X3L787</accession>
<keyword evidence="3" id="KW-1185">Reference proteome</keyword>
<dbReference type="Proteomes" id="UP001152172">
    <property type="component" value="Unassembled WGS sequence"/>
</dbReference>
<sequence length="145" mass="16885">MKNYLPGFIISLILFIILAIVNQQVYSNVMSLDLLIPLLVLQVTFYKFFIVDKKRLSYFILICIFFISVLFSLPELTHNQAKEKVINKYEMNIIKIDTVQVEYDNIWNPFNPNRAYFFKGYSSSSDKVVSLMVLPNNGMVVVINQ</sequence>
<proteinExistence type="predicted"/>
<keyword evidence="1" id="KW-0812">Transmembrane</keyword>
<feature type="transmembrane region" description="Helical" evidence="1">
    <location>
        <begin position="7"/>
        <end position="26"/>
    </location>
</feature>
<gene>
    <name evidence="2" type="ORF">M9R61_04905</name>
</gene>
<feature type="transmembrane region" description="Helical" evidence="1">
    <location>
        <begin position="56"/>
        <end position="73"/>
    </location>
</feature>
<keyword evidence="1" id="KW-0472">Membrane</keyword>
<reference evidence="2" key="1">
    <citation type="submission" date="2022-05" db="EMBL/GenBank/DDBJ databases">
        <authorList>
            <person name="Colautti A."/>
            <person name="Iacumin L."/>
        </authorList>
    </citation>
    <scope>NUCLEOTIDE SEQUENCE</scope>
    <source>
        <strain evidence="2">DSM 30747</strain>
    </source>
</reference>
<evidence type="ECO:0000313" key="2">
    <source>
        <dbReference type="EMBL" id="MCZ8532687.1"/>
    </source>
</evidence>
<organism evidence="2 3">
    <name type="scientific">Psychrobacillus psychrodurans</name>
    <dbReference type="NCBI Taxonomy" id="126157"/>
    <lineage>
        <taxon>Bacteria</taxon>
        <taxon>Bacillati</taxon>
        <taxon>Bacillota</taxon>
        <taxon>Bacilli</taxon>
        <taxon>Bacillales</taxon>
        <taxon>Bacillaceae</taxon>
        <taxon>Psychrobacillus</taxon>
    </lineage>
</organism>
<comment type="caution">
    <text evidence="2">The sequence shown here is derived from an EMBL/GenBank/DDBJ whole genome shotgun (WGS) entry which is preliminary data.</text>
</comment>
<evidence type="ECO:0000256" key="1">
    <source>
        <dbReference type="SAM" id="Phobius"/>
    </source>
</evidence>